<dbReference type="InterPro" id="IPR050237">
    <property type="entry name" value="ATP-dep_AMP-bd_enzyme"/>
</dbReference>
<dbReference type="PANTHER" id="PTHR43767">
    <property type="entry name" value="LONG-CHAIN-FATTY-ACID--COA LIGASE"/>
    <property type="match status" value="1"/>
</dbReference>
<dbReference type="Gene3D" id="3.30.300.30">
    <property type="match status" value="1"/>
</dbReference>
<dbReference type="PANTHER" id="PTHR43767:SF1">
    <property type="entry name" value="NONRIBOSOMAL PEPTIDE SYNTHASE PES1 (EUROFUNG)-RELATED"/>
    <property type="match status" value="1"/>
</dbReference>
<dbReference type="GO" id="GO:0004467">
    <property type="term" value="F:long-chain fatty acid-CoA ligase activity"/>
    <property type="evidence" value="ECO:0007669"/>
    <property type="project" value="UniProtKB-EC"/>
</dbReference>
<dbReference type="InterPro" id="IPR045851">
    <property type="entry name" value="AMP-bd_C_sf"/>
</dbReference>
<keyword evidence="3" id="KW-0436">Ligase</keyword>
<organism evidence="3 4">
    <name type="scientific">Streptomyces omiyaensis</name>
    <dbReference type="NCBI Taxonomy" id="68247"/>
    <lineage>
        <taxon>Bacteria</taxon>
        <taxon>Bacillati</taxon>
        <taxon>Actinomycetota</taxon>
        <taxon>Actinomycetes</taxon>
        <taxon>Kitasatosporales</taxon>
        <taxon>Streptomycetaceae</taxon>
        <taxon>Streptomyces</taxon>
    </lineage>
</organism>
<feature type="domain" description="AMP-binding enzyme C-terminal" evidence="2">
    <location>
        <begin position="443"/>
        <end position="518"/>
    </location>
</feature>
<protein>
    <submittedName>
        <fullName evidence="3">Long-chain-fatty-acid--CoA ligase</fullName>
        <ecNumber evidence="3">6.2.1.3</ecNumber>
    </submittedName>
</protein>
<reference evidence="3 4" key="1">
    <citation type="submission" date="2024-10" db="EMBL/GenBank/DDBJ databases">
        <title>The Natural Products Discovery Center: Release of the First 8490 Sequenced Strains for Exploring Actinobacteria Biosynthetic Diversity.</title>
        <authorList>
            <person name="Kalkreuter E."/>
            <person name="Kautsar S.A."/>
            <person name="Yang D."/>
            <person name="Bader C.D."/>
            <person name="Teijaro C.N."/>
            <person name="Fluegel L."/>
            <person name="Davis C.M."/>
            <person name="Simpson J.R."/>
            <person name="Lauterbach L."/>
            <person name="Steele A.D."/>
            <person name="Gui C."/>
            <person name="Meng S."/>
            <person name="Li G."/>
            <person name="Viehrig K."/>
            <person name="Ye F."/>
            <person name="Su P."/>
            <person name="Kiefer A.F."/>
            <person name="Nichols A."/>
            <person name="Cepeda A.J."/>
            <person name="Yan W."/>
            <person name="Fan B."/>
            <person name="Jiang Y."/>
            <person name="Adhikari A."/>
            <person name="Zheng C.-J."/>
            <person name="Schuster L."/>
            <person name="Cowan T.M."/>
            <person name="Smanski M.J."/>
            <person name="Chevrette M.G."/>
            <person name="De Carvalho L.P.S."/>
            <person name="Shen B."/>
        </authorList>
    </citation>
    <scope>NUCLEOTIDE SEQUENCE [LARGE SCALE GENOMIC DNA]</scope>
    <source>
        <strain evidence="3 4">NPDC048229</strain>
    </source>
</reference>
<dbReference type="SUPFAM" id="SSF56801">
    <property type="entry name" value="Acetyl-CoA synthetase-like"/>
    <property type="match status" value="1"/>
</dbReference>
<dbReference type="PROSITE" id="PS00455">
    <property type="entry name" value="AMP_BINDING"/>
    <property type="match status" value="1"/>
</dbReference>
<accession>A0ABW7C4T2</accession>
<name>A0ABW7C4T2_9ACTN</name>
<evidence type="ECO:0000259" key="2">
    <source>
        <dbReference type="Pfam" id="PF13193"/>
    </source>
</evidence>
<keyword evidence="4" id="KW-1185">Reference proteome</keyword>
<dbReference type="Gene3D" id="3.40.50.12780">
    <property type="entry name" value="N-terminal domain of ligase-like"/>
    <property type="match status" value="1"/>
</dbReference>
<comment type="caution">
    <text evidence="3">The sequence shown here is derived from an EMBL/GenBank/DDBJ whole genome shotgun (WGS) entry which is preliminary data.</text>
</comment>
<dbReference type="InterPro" id="IPR000873">
    <property type="entry name" value="AMP-dep_synth/lig_dom"/>
</dbReference>
<dbReference type="RefSeq" id="WP_392088403.1">
    <property type="nucleotide sequence ID" value="NZ_JBIBVA010000015.1"/>
</dbReference>
<dbReference type="InterPro" id="IPR042099">
    <property type="entry name" value="ANL_N_sf"/>
</dbReference>
<dbReference type="InterPro" id="IPR025110">
    <property type="entry name" value="AMP-bd_C"/>
</dbReference>
<evidence type="ECO:0000313" key="3">
    <source>
        <dbReference type="EMBL" id="MFG3193569.1"/>
    </source>
</evidence>
<dbReference type="Pfam" id="PF13193">
    <property type="entry name" value="AMP-binding_C"/>
    <property type="match status" value="1"/>
</dbReference>
<gene>
    <name evidence="3" type="ORF">ACGFYS_32100</name>
</gene>
<proteinExistence type="predicted"/>
<dbReference type="EC" id="6.2.1.3" evidence="3"/>
<dbReference type="NCBIfam" id="NF004837">
    <property type="entry name" value="PRK06187.1"/>
    <property type="match status" value="1"/>
</dbReference>
<dbReference type="Pfam" id="PF00501">
    <property type="entry name" value="AMP-binding"/>
    <property type="match status" value="1"/>
</dbReference>
<sequence length="537" mass="57964">MSPATAPAWSFRHHWMAQAATHAMMRPDKPALRYAGATTTWAQLSERSLRLAAALADRGVRAGDRVVMLTLNHPWFVESVFAANSLGAVAVPLSFRLAPPELGYVLNDCAPTAAVVDARLLPLFRATPAAASVTTVIVIGEPDAPGGEEAKEAGCETSYEAGYEDLLAAYEPMELPDVGEESTALIMYTSGTTGRPKGVMLSHRNMQVQAITCIRAMDMSDDSDVSFLTAPFFHIAGLGSIVAAFLLGGTVVIHPLGAFDPEAVLDAYEREGATIVFNVPQQWDLICAQPDIHKRDLRLRVISWGAAPAADTTLRAMERSFPAALNVAVFGQTETSPITCVLRGEDSLRKLGSVGRPIPNVQYRIVDDSMNDVPNGEVGEIVYRGPTVTQGYWNKPEETEDAFRGGWFHSGDLVRRDEEGFIWVVDRKKDMIISGGENIYCAELENLIAEHPSVREVAVVGRSDRRWGQVPVAFVALAPGTDLSLPALLGFLDGRLASFKRPKDLVTLAQLPRNAGGKVTKGALRALAEAPRPAEAP</sequence>
<evidence type="ECO:0000313" key="4">
    <source>
        <dbReference type="Proteomes" id="UP001604282"/>
    </source>
</evidence>
<evidence type="ECO:0000259" key="1">
    <source>
        <dbReference type="Pfam" id="PF00501"/>
    </source>
</evidence>
<dbReference type="EMBL" id="JBICZW010000031">
    <property type="protein sequence ID" value="MFG3193569.1"/>
    <property type="molecule type" value="Genomic_DNA"/>
</dbReference>
<dbReference type="InterPro" id="IPR020845">
    <property type="entry name" value="AMP-binding_CS"/>
</dbReference>
<dbReference type="CDD" id="cd17631">
    <property type="entry name" value="FACL_FadD13-like"/>
    <property type="match status" value="1"/>
</dbReference>
<dbReference type="Proteomes" id="UP001604282">
    <property type="component" value="Unassembled WGS sequence"/>
</dbReference>
<feature type="domain" description="AMP-dependent synthetase/ligase" evidence="1">
    <location>
        <begin position="22"/>
        <end position="393"/>
    </location>
</feature>